<dbReference type="EMBL" id="RHLD01000006">
    <property type="protein sequence ID" value="TPP55459.1"/>
    <property type="molecule type" value="Genomic_DNA"/>
</dbReference>
<reference evidence="3" key="1">
    <citation type="submission" date="2019-02" db="EMBL/GenBank/DDBJ databases">
        <title>FDA dAtabase for Regulatory Grade micrObial Sequences (FDA-ARGOS): Supporting development and validation of Infectious Disease Dx tests.</title>
        <authorList>
            <person name="Duncan R."/>
            <person name="Fisher C."/>
            <person name="Tallon L."/>
            <person name="Sadzewicz L."/>
            <person name="Sengamalay N."/>
            <person name="Ott S."/>
            <person name="Godinez A."/>
            <person name="Nagaraj S."/>
            <person name="Vavikolanu K."/>
            <person name="Vyas G."/>
            <person name="Nadendla S."/>
            <person name="Aluvathingal J."/>
            <person name="Sichtig H."/>
        </authorList>
    </citation>
    <scope>NUCLEOTIDE SEQUENCE [LARGE SCALE GENOMIC DNA]</scope>
    <source>
        <strain evidence="3">FDAARGOS_360</strain>
    </source>
</reference>
<feature type="compositionally biased region" description="Low complexity" evidence="1">
    <location>
        <begin position="175"/>
        <end position="189"/>
    </location>
</feature>
<dbReference type="VEuPathDB" id="TriTrypDB:LdBPK_332380.1"/>
<feature type="compositionally biased region" description="Low complexity" evidence="1">
    <location>
        <begin position="367"/>
        <end position="380"/>
    </location>
</feature>
<evidence type="ECO:0008006" key="4">
    <source>
        <dbReference type="Google" id="ProtNLM"/>
    </source>
</evidence>
<dbReference type="Proteomes" id="UP000318821">
    <property type="component" value="Unassembled WGS sequence"/>
</dbReference>
<evidence type="ECO:0000313" key="2">
    <source>
        <dbReference type="EMBL" id="TPP55459.1"/>
    </source>
</evidence>
<evidence type="ECO:0000256" key="1">
    <source>
        <dbReference type="SAM" id="MobiDB-lite"/>
    </source>
</evidence>
<dbReference type="AlphaFoldDB" id="A0A504Y5Q6"/>
<accession>A0A504Y5Q6</accession>
<organism evidence="2 3">
    <name type="scientific">Leishmania donovani</name>
    <dbReference type="NCBI Taxonomy" id="5661"/>
    <lineage>
        <taxon>Eukaryota</taxon>
        <taxon>Discoba</taxon>
        <taxon>Euglenozoa</taxon>
        <taxon>Kinetoplastea</taxon>
        <taxon>Metakinetoplastina</taxon>
        <taxon>Trypanosomatida</taxon>
        <taxon>Trypanosomatidae</taxon>
        <taxon>Leishmaniinae</taxon>
        <taxon>Leishmania</taxon>
    </lineage>
</organism>
<protein>
    <recommendedName>
        <fullName evidence="4">RING-type domain-containing protein</fullName>
    </recommendedName>
</protein>
<comment type="caution">
    <text evidence="2">The sequence shown here is derived from an EMBL/GenBank/DDBJ whole genome shotgun (WGS) entry which is preliminary data.</text>
</comment>
<gene>
    <name evidence="2" type="ORF">CGC20_10265</name>
</gene>
<name>A0A504Y5Q6_LEIDO</name>
<proteinExistence type="predicted"/>
<feature type="region of interest" description="Disordered" evidence="1">
    <location>
        <begin position="294"/>
        <end position="409"/>
    </location>
</feature>
<sequence length="494" mass="51794">MEGIIQYRLLGNHPAASGRYLTVGFPGETTTTDKILDQIIQEHRINTSRYKLEVCRLVPSRDAPASAPVPALPPPESSGSAFSWSGAAAGAPNALVPVVIRGPDALCTYDRLTITVSKRDLADDEASRKEREQLERQRQLKEMEEQLLSGTSGFGHFIDGGAGAHTAVSPPPRPSRFSRSAAGALPSSSPAAPAVDNLRLQRAAALASQLFPIMKGQSSASKGLHDADNTHRCVLCRLSAFEETLTACCRFCVCRSCYASASEMVMNEDQCPVCGIIASSASRAGTAATTDLHGESLANAGGDSTAYRKRERAAKPEDRRLWKREEGEPNMPLQRTTSVQGAAAANSGSVHGDGRAETDVLARPCDAAASAPSSTKASGSGRATVPDVAGSRTGSGGDAGDAAAATPFSKDVLRTEERLRSDLDQALSMLDAPDPLSAAAKAKRIIGAELAALCDGANVKGTGVACAPEDLLDREAVVRQSATWVLLTSTQKEQ</sequence>
<feature type="compositionally biased region" description="Basic and acidic residues" evidence="1">
    <location>
        <begin position="313"/>
        <end position="327"/>
    </location>
</feature>
<evidence type="ECO:0000313" key="3">
    <source>
        <dbReference type="Proteomes" id="UP000318821"/>
    </source>
</evidence>
<dbReference type="VEuPathDB" id="TriTrypDB:LDHU3_33.3420"/>
<dbReference type="VEuPathDB" id="TriTrypDB:LdCL_330030800"/>
<feature type="region of interest" description="Disordered" evidence="1">
    <location>
        <begin position="161"/>
        <end position="189"/>
    </location>
</feature>